<dbReference type="GO" id="GO:0004519">
    <property type="term" value="F:endonuclease activity"/>
    <property type="evidence" value="ECO:0007669"/>
    <property type="project" value="UniProtKB-KW"/>
</dbReference>
<dbReference type="SMART" id="SM00507">
    <property type="entry name" value="HNHc"/>
    <property type="match status" value="1"/>
</dbReference>
<keyword evidence="2" id="KW-0255">Endonuclease</keyword>
<sequence length="334" mass="39068">MSHKLQVGEMEASYLTDKEIWGHFNYIFSSKSRNSTTYKFVLIKSLIENLYNANEKLELHYDSLFNSFSKIYWNLVIHHDLNQINMVGKKAEVQSILLNVQSKHKIPNTFVFDKLSNELQIFIVNKVKKKCKVNVMGAIYGDTSGTIFDFDNEQEVLRFNPAFFSFMQRYQRVLKYMSNYQLAIFLEKFNEQGDTSRLLLKVENVSKRSSLDPFYQVLASFYGGKCFYCGKTIKKKEQAHVDHFIPWSFVQADQLWNLVIACTACNLSKNDKLATDVFLETLIDRNGNFLTMPELKIREDMMVYTSKKLKDLYEYSIDNGYTDIWVPRKKLAGD</sequence>
<accession>A0A160MD19</accession>
<keyword evidence="2" id="KW-0540">Nuclease</keyword>
<dbReference type="STRING" id="1196031.A361_16280"/>
<dbReference type="eggNOG" id="COG1403">
    <property type="taxonomic scope" value="Bacteria"/>
</dbReference>
<dbReference type="CDD" id="cd00085">
    <property type="entry name" value="HNHc"/>
    <property type="match status" value="1"/>
</dbReference>
<dbReference type="AlphaFoldDB" id="A0A160MD19"/>
<evidence type="ECO:0000313" key="3">
    <source>
        <dbReference type="Proteomes" id="UP000077856"/>
    </source>
</evidence>
<dbReference type="RefSeq" id="WP_019382260.1">
    <property type="nucleotide sequence ID" value="NZ_CP015506.1"/>
</dbReference>
<dbReference type="KEGG" id="bon:A361_16280"/>
<name>A0A160MD19_9BACI</name>
<organism evidence="2 3">
    <name type="scientific">Cytobacillus oceanisediminis 2691</name>
    <dbReference type="NCBI Taxonomy" id="1196031"/>
    <lineage>
        <taxon>Bacteria</taxon>
        <taxon>Bacillati</taxon>
        <taxon>Bacillota</taxon>
        <taxon>Bacilli</taxon>
        <taxon>Bacillales</taxon>
        <taxon>Bacillaceae</taxon>
        <taxon>Cytobacillus</taxon>
    </lineage>
</organism>
<keyword evidence="2" id="KW-0378">Hydrolase</keyword>
<evidence type="ECO:0000259" key="1">
    <source>
        <dbReference type="SMART" id="SM00507"/>
    </source>
</evidence>
<dbReference type="Proteomes" id="UP000077856">
    <property type="component" value="Chromosome"/>
</dbReference>
<dbReference type="InterPro" id="IPR003615">
    <property type="entry name" value="HNH_nuc"/>
</dbReference>
<protein>
    <submittedName>
        <fullName evidence="2">HNH endonuclease</fullName>
    </submittedName>
</protein>
<evidence type="ECO:0000313" key="2">
    <source>
        <dbReference type="EMBL" id="AND40644.1"/>
    </source>
</evidence>
<proteinExistence type="predicted"/>
<feature type="domain" description="HNH nuclease" evidence="1">
    <location>
        <begin position="213"/>
        <end position="267"/>
    </location>
</feature>
<gene>
    <name evidence="2" type="ORF">A361_16280</name>
</gene>
<dbReference type="Pfam" id="PF13395">
    <property type="entry name" value="HNH_4"/>
    <property type="match status" value="1"/>
</dbReference>
<dbReference type="Gene3D" id="1.10.30.50">
    <property type="match status" value="1"/>
</dbReference>
<dbReference type="EMBL" id="CP015506">
    <property type="protein sequence ID" value="AND40644.1"/>
    <property type="molecule type" value="Genomic_DNA"/>
</dbReference>
<reference evidence="2 3" key="1">
    <citation type="submission" date="2016-04" db="EMBL/GenBank/DDBJ databases">
        <title>Complete genome sequence of Bacillus oceanisediminis strain 2691.</title>
        <authorList>
            <person name="Jeong H."/>
            <person name="Kim H.J."/>
            <person name="Lee D.-W."/>
        </authorList>
    </citation>
    <scope>NUCLEOTIDE SEQUENCE [LARGE SCALE GENOMIC DNA]</scope>
    <source>
        <strain evidence="2 3">2691</strain>
    </source>
</reference>